<dbReference type="EMBL" id="JACXLC010000001">
    <property type="protein sequence ID" value="MBD2841628.1"/>
    <property type="molecule type" value="Genomic_DNA"/>
</dbReference>
<name>A0ABR8KM79_9SPHN</name>
<feature type="chain" id="PRO_5046501088" evidence="7">
    <location>
        <begin position="25"/>
        <end position="492"/>
    </location>
</feature>
<dbReference type="Pfam" id="PF04389">
    <property type="entry name" value="Peptidase_M28"/>
    <property type="match status" value="1"/>
</dbReference>
<evidence type="ECO:0000256" key="1">
    <source>
        <dbReference type="ARBA" id="ARBA00022438"/>
    </source>
</evidence>
<sequence>MIRMGAKQGLAVLAALVLAGCATAPIASVPAQERAAIERNLRQDIAILASDEFGGRKPGTIGEERTIDYITQRMEAAGLVSGTNDPGSAWRAPVQLASTKPSTSRIAVTVGRETVELDPATAVAFSARRRELVENGQVVFVGRAAESVSDEDVTGKVVVMLGEEGLSPQRREILFAKRPAAIITVVADIDAIARVNQAYSFEQVSLASENGSELTGFTTHAAMEEALGKNDWAALVDLADTPDFSGVDLYAAATVEANSDRSAFTSYNVIGKIPGTVPDSGSIVLMAHWDHLGECEEGQADDTICNGAVDNASGVASLLELSRRLVASGPHDRDIYVVATSAEESGLLGATAFTQAPPMPLETIIAAFNFDTVAVAPAGSRVGFVGEGRTPLDPVIFDVLAQSGRELGDRAFAEQFVQRQDGWALLQEGVPAVFLSTAFGSEIVLGPYLASEYHRAGDELENIELGGAIDDLLLHEELVRRLASVDGFPAAP</sequence>
<accession>A0ABR8KM79</accession>
<protein>
    <submittedName>
        <fullName evidence="9">M28 family peptidase</fullName>
    </submittedName>
</protein>
<evidence type="ECO:0000259" key="8">
    <source>
        <dbReference type="Pfam" id="PF04389"/>
    </source>
</evidence>
<evidence type="ECO:0000256" key="6">
    <source>
        <dbReference type="ARBA" id="ARBA00022833"/>
    </source>
</evidence>
<keyword evidence="4 7" id="KW-0732">Signal</keyword>
<dbReference type="InterPro" id="IPR045175">
    <property type="entry name" value="M28_fam"/>
</dbReference>
<dbReference type="PANTHER" id="PTHR12147">
    <property type="entry name" value="METALLOPEPTIDASE M28 FAMILY MEMBER"/>
    <property type="match status" value="1"/>
</dbReference>
<organism evidence="9 10">
    <name type="scientific">Erythrobacter rubeus</name>
    <dbReference type="NCBI Taxonomy" id="2760803"/>
    <lineage>
        <taxon>Bacteria</taxon>
        <taxon>Pseudomonadati</taxon>
        <taxon>Pseudomonadota</taxon>
        <taxon>Alphaproteobacteria</taxon>
        <taxon>Sphingomonadales</taxon>
        <taxon>Erythrobacteraceae</taxon>
        <taxon>Erythrobacter/Porphyrobacter group</taxon>
        <taxon>Erythrobacter</taxon>
    </lineage>
</organism>
<dbReference type="Gene3D" id="3.50.30.30">
    <property type="match status" value="1"/>
</dbReference>
<dbReference type="RefSeq" id="WP_190787151.1">
    <property type="nucleotide sequence ID" value="NZ_JACXLC010000001.1"/>
</dbReference>
<keyword evidence="3" id="KW-0479">Metal-binding</keyword>
<keyword evidence="1" id="KW-0031">Aminopeptidase</keyword>
<evidence type="ECO:0000256" key="3">
    <source>
        <dbReference type="ARBA" id="ARBA00022723"/>
    </source>
</evidence>
<dbReference type="Proteomes" id="UP000635384">
    <property type="component" value="Unassembled WGS sequence"/>
</dbReference>
<feature type="signal peptide" evidence="7">
    <location>
        <begin position="1"/>
        <end position="24"/>
    </location>
</feature>
<evidence type="ECO:0000313" key="10">
    <source>
        <dbReference type="Proteomes" id="UP000635384"/>
    </source>
</evidence>
<evidence type="ECO:0000256" key="5">
    <source>
        <dbReference type="ARBA" id="ARBA00022801"/>
    </source>
</evidence>
<evidence type="ECO:0000256" key="7">
    <source>
        <dbReference type="SAM" id="SignalP"/>
    </source>
</evidence>
<dbReference type="SUPFAM" id="SSF53187">
    <property type="entry name" value="Zn-dependent exopeptidases"/>
    <property type="match status" value="1"/>
</dbReference>
<evidence type="ECO:0000256" key="2">
    <source>
        <dbReference type="ARBA" id="ARBA00022670"/>
    </source>
</evidence>
<evidence type="ECO:0000256" key="4">
    <source>
        <dbReference type="ARBA" id="ARBA00022729"/>
    </source>
</evidence>
<dbReference type="PANTHER" id="PTHR12147:SF56">
    <property type="entry name" value="AMINOPEPTIDASE YDR415C-RELATED"/>
    <property type="match status" value="1"/>
</dbReference>
<dbReference type="InterPro" id="IPR007484">
    <property type="entry name" value="Peptidase_M28"/>
</dbReference>
<keyword evidence="6" id="KW-0862">Zinc</keyword>
<reference evidence="9 10" key="1">
    <citation type="submission" date="2020-09" db="EMBL/GenBank/DDBJ databases">
        <authorList>
            <person name="Yoon J.-W."/>
        </authorList>
    </citation>
    <scope>NUCLEOTIDE SEQUENCE [LARGE SCALE GENOMIC DNA]</scope>
    <source>
        <strain evidence="9 10">KMU-140</strain>
    </source>
</reference>
<proteinExistence type="predicted"/>
<gene>
    <name evidence="9" type="ORF">IB285_05065</name>
</gene>
<dbReference type="PROSITE" id="PS51257">
    <property type="entry name" value="PROKAR_LIPOPROTEIN"/>
    <property type="match status" value="1"/>
</dbReference>
<dbReference type="Gene3D" id="3.40.630.10">
    <property type="entry name" value="Zn peptidases"/>
    <property type="match status" value="1"/>
</dbReference>
<comment type="caution">
    <text evidence="9">The sequence shown here is derived from an EMBL/GenBank/DDBJ whole genome shotgun (WGS) entry which is preliminary data.</text>
</comment>
<feature type="domain" description="Peptidase M28" evidence="8">
    <location>
        <begin position="268"/>
        <end position="466"/>
    </location>
</feature>
<keyword evidence="5" id="KW-0378">Hydrolase</keyword>
<evidence type="ECO:0000313" key="9">
    <source>
        <dbReference type="EMBL" id="MBD2841628.1"/>
    </source>
</evidence>
<keyword evidence="10" id="KW-1185">Reference proteome</keyword>
<keyword evidence="2" id="KW-0645">Protease</keyword>